<comment type="caution">
    <text evidence="1">The sequence shown here is derived from an EMBL/GenBank/DDBJ whole genome shotgun (WGS) entry which is preliminary data.</text>
</comment>
<dbReference type="Proteomes" id="UP000075544">
    <property type="component" value="Unassembled WGS sequence"/>
</dbReference>
<dbReference type="RefSeq" id="WP_061524067.1">
    <property type="nucleotide sequence ID" value="NZ_JRHX01000030.1"/>
</dbReference>
<dbReference type="AlphaFoldDB" id="A0A150HZ90"/>
<proteinExistence type="predicted"/>
<name>A0A150HZ90_9GAMM</name>
<protein>
    <submittedName>
        <fullName evidence="1">Uncharacterized protein</fullName>
    </submittedName>
</protein>
<dbReference type="PATRIC" id="fig|52133.19.peg.784"/>
<sequence>MNNKSIEDMAHDYIVAAIQSGKAVPKDEIEKFCLIAADLKAAAKKVQKNIDDDAQRRRW</sequence>
<evidence type="ECO:0000313" key="2">
    <source>
        <dbReference type="Proteomes" id="UP000075544"/>
    </source>
</evidence>
<accession>A0A150HZ90</accession>
<gene>
    <name evidence="1" type="ORF">AVENLUH13518_00763</name>
</gene>
<evidence type="ECO:0000313" key="1">
    <source>
        <dbReference type="EMBL" id="KXZ72152.1"/>
    </source>
</evidence>
<reference evidence="1 2" key="1">
    <citation type="journal article" date="2016" name="Sci. Rep.">
        <title>Genomic and phenotypic characterization of the species Acinetobacter venetianus.</title>
        <authorList>
            <person name="Fondi M."/>
            <person name="Maida I."/>
            <person name="Perrin E."/>
            <person name="Orlandini V."/>
            <person name="La Torre L."/>
            <person name="Bosi E."/>
            <person name="Negroni A."/>
            <person name="Zanaroli G."/>
            <person name="Fava F."/>
            <person name="Decorosi F."/>
            <person name="Giovannetti L."/>
            <person name="Viti C."/>
            <person name="Vaneechoutte M."/>
            <person name="Dijkshoorn L."/>
            <person name="Fani R."/>
        </authorList>
    </citation>
    <scope>NUCLEOTIDE SEQUENCE [LARGE SCALE GENOMIC DNA]</scope>
    <source>
        <strain evidence="1 2">LUH13518</strain>
    </source>
</reference>
<organism evidence="1 2">
    <name type="scientific">Acinetobacter venetianus</name>
    <dbReference type="NCBI Taxonomy" id="52133"/>
    <lineage>
        <taxon>Bacteria</taxon>
        <taxon>Pseudomonadati</taxon>
        <taxon>Pseudomonadota</taxon>
        <taxon>Gammaproteobacteria</taxon>
        <taxon>Moraxellales</taxon>
        <taxon>Moraxellaceae</taxon>
        <taxon>Acinetobacter</taxon>
    </lineage>
</organism>
<dbReference type="EMBL" id="JRHX01000030">
    <property type="protein sequence ID" value="KXZ72152.1"/>
    <property type="molecule type" value="Genomic_DNA"/>
</dbReference>